<dbReference type="GeneID" id="30169268"/>
<evidence type="ECO:0000313" key="3">
    <source>
        <dbReference type="EMBL" id="WWC66523.1"/>
    </source>
</evidence>
<feature type="region of interest" description="Disordered" evidence="1">
    <location>
        <begin position="442"/>
        <end position="467"/>
    </location>
</feature>
<evidence type="ECO:0000313" key="4">
    <source>
        <dbReference type="Proteomes" id="UP000094020"/>
    </source>
</evidence>
<feature type="region of interest" description="Disordered" evidence="1">
    <location>
        <begin position="594"/>
        <end position="620"/>
    </location>
</feature>
<reference evidence="2" key="1">
    <citation type="submission" date="2013-07" db="EMBL/GenBank/DDBJ databases">
        <title>The Genome Sequence of Cryptococcus pinus CBS10737.</title>
        <authorList>
            <consortium name="The Broad Institute Genome Sequencing Platform"/>
            <person name="Cuomo C."/>
            <person name="Litvintseva A."/>
            <person name="Chen Y."/>
            <person name="Heitman J."/>
            <person name="Sun S."/>
            <person name="Springer D."/>
            <person name="Dromer F."/>
            <person name="Young S.K."/>
            <person name="Zeng Q."/>
            <person name="Gargeya S."/>
            <person name="Fitzgerald M."/>
            <person name="Abouelleil A."/>
            <person name="Alvarado L."/>
            <person name="Berlin A.M."/>
            <person name="Chapman S.B."/>
            <person name="Dewar J."/>
            <person name="Goldberg J."/>
            <person name="Griggs A."/>
            <person name="Gujja S."/>
            <person name="Hansen M."/>
            <person name="Howarth C."/>
            <person name="Imamovic A."/>
            <person name="Larimer J."/>
            <person name="McCowan C."/>
            <person name="Murphy C."/>
            <person name="Pearson M."/>
            <person name="Priest M."/>
            <person name="Roberts A."/>
            <person name="Saif S."/>
            <person name="Shea T."/>
            <person name="Sykes S."/>
            <person name="Wortman J."/>
            <person name="Nusbaum C."/>
            <person name="Birren B."/>
        </authorList>
    </citation>
    <scope>NUCLEOTIDE SEQUENCE [LARGE SCALE GENOMIC DNA]</scope>
    <source>
        <strain evidence="2">CBS 10737</strain>
    </source>
</reference>
<feature type="compositionally biased region" description="Polar residues" evidence="1">
    <location>
        <begin position="649"/>
        <end position="660"/>
    </location>
</feature>
<evidence type="ECO:0000256" key="1">
    <source>
        <dbReference type="SAM" id="MobiDB-lite"/>
    </source>
</evidence>
<feature type="region of interest" description="Disordered" evidence="1">
    <location>
        <begin position="896"/>
        <end position="915"/>
    </location>
</feature>
<dbReference type="EMBL" id="KI894007">
    <property type="protein sequence ID" value="OCF53594.1"/>
    <property type="molecule type" value="Genomic_DNA"/>
</dbReference>
<feature type="compositionally biased region" description="Polar residues" evidence="1">
    <location>
        <begin position="759"/>
        <end position="769"/>
    </location>
</feature>
<sequence length="1115" mass="123015">MMYTPTPATRRPRPPNSLARSRQRQPLISSNSEPIFGLNETRSIPTPSTVVDKLQGDDSNTSVSAYRKQRQDDARNNLARISASPADVSFALDIDASTPESYITAIANGGIADESNQSGSVGLGVSSSSLVPTLSSHSEPSPPPPYGPTLTNTSDSLTSILTRPPTPPQQDSGRSSRRVSSSPSQVSKICDSSAEGLVDDSPEHNGGQDTMGGEESQREDSEDGLSEREVRYQLKEVRSLLLQREEELLIAARVAEQALGSHEKIMSVLPDRLKFHLPDLQEGCMQSDDSVSTSLPMDRPQIYRPTGTSITGSQSFGYLPSVAQLRSRPSSAYHPVEVVDTSPERPEDQFYWDPRAQSDITSLHLPPHYHKPPISIFGAQPTTTAQPPTPRYDRLAALQTEAEDRIIDLEQALSEARAGEEAQRRTAARWRKEANKMQRELAKADEQRVQSEQDALRESVVGQAGSRNRVDQSRVKIKAGVFEHGIAMSPKQHGLGWDYTSFPDFLTAGPSGIRLPHSSRRGKAFDSSILEDGINQNSTQMGGRTVPADDLDSLSVTPSEVQKETASIGRKAAAAVRSSFQHLSPNNEVKVLKRMTSRFTSPSPRKIRFRSPSEADSVKKLSKVLTPRVTIESSLVSPSLRTRSRRTSADGSQKSNTSIRRSPYPLPRPSNRDDSPEARRTIDFLHMQAMSREGSMSPSISPAFASLSSKMASVRAQINRSLSLDPSLGPGMGRTLGSELGSEYGDEWDRGIRSLENIQWERNQPHSVKSPSPSPSPPSKRSTSLLVFSNDDSESENDLDHSPDEDTSVTYLSPVYQPAYPLPAGVSAALSSLATALKPTSIFPTSPSPSLKVPAPNLVHRQWYRRSDNDVSKDIDQDVTVNVDAGVEVSSINWASQGQDRQLPPKISSSLPRTDDVLNNSMRPLKMKASPAQQRTNHPLLSQTASGRKIHAKRATTFGVGHRESPRKYALAHRRINLSFRQSPRNMADGKSLIDNKCNSKYGMDSLLPMLPDQTLTKRGIRYIRNSTEVNMDEISKTSSREIQTVQEDQNARRQNEPSTIPAKIVHDMFCLISIWLEYIEWFIILGIRFYMDIRDGPRGPSGVRHGDRPKRYHI</sequence>
<name>A0A1B9IDU8_9TREE</name>
<dbReference type="AlphaFoldDB" id="A0A1B9IDU8"/>
<feature type="region of interest" description="Disordered" evidence="1">
    <location>
        <begin position="1036"/>
        <end position="1057"/>
    </location>
</feature>
<dbReference type="Proteomes" id="UP000094020">
    <property type="component" value="Chromosome 1"/>
</dbReference>
<feature type="compositionally biased region" description="Low complexity" evidence="1">
    <location>
        <begin position="118"/>
        <end position="139"/>
    </location>
</feature>
<feature type="region of interest" description="Disordered" evidence="1">
    <location>
        <begin position="636"/>
        <end position="677"/>
    </location>
</feature>
<feature type="compositionally biased region" description="Polar residues" evidence="1">
    <location>
        <begin position="40"/>
        <end position="49"/>
    </location>
</feature>
<feature type="compositionally biased region" description="Basic and acidic residues" evidence="1">
    <location>
        <begin position="442"/>
        <end position="457"/>
    </location>
</feature>
<proteinExistence type="predicted"/>
<reference evidence="3" key="4">
    <citation type="submission" date="2024-02" db="EMBL/GenBank/DDBJ databases">
        <title>Comparative genomics of Cryptococcus and Kwoniella reveals pathogenesis evolution and contrasting modes of karyotype evolution via chromosome fusion or intercentromeric recombination.</title>
        <authorList>
            <person name="Coelho M.A."/>
            <person name="David-Palma M."/>
            <person name="Shea T."/>
            <person name="Bowers K."/>
            <person name="McGinley-Smith S."/>
            <person name="Mohammad A.W."/>
            <person name="Gnirke A."/>
            <person name="Yurkov A.M."/>
            <person name="Nowrousian M."/>
            <person name="Sun S."/>
            <person name="Cuomo C.A."/>
            <person name="Heitman J."/>
        </authorList>
    </citation>
    <scope>NUCLEOTIDE SEQUENCE</scope>
    <source>
        <strain evidence="3">CBS 10737</strain>
    </source>
</reference>
<dbReference type="KEGG" id="kpin:30169268"/>
<feature type="compositionally biased region" description="Low complexity" evidence="1">
    <location>
        <begin position="169"/>
        <end position="187"/>
    </location>
</feature>
<feature type="compositionally biased region" description="Polar residues" evidence="1">
    <location>
        <begin position="18"/>
        <end position="33"/>
    </location>
</feature>
<accession>A0A1B9IDU8</accession>
<gene>
    <name evidence="2" type="ORF">I206_00899</name>
    <name evidence="3" type="ORF">I206_100426</name>
</gene>
<reference evidence="3" key="2">
    <citation type="submission" date="2013-07" db="EMBL/GenBank/DDBJ databases">
        <authorList>
            <consortium name="The Broad Institute Genome Sequencing Platform"/>
            <person name="Cuomo C."/>
            <person name="Litvintseva A."/>
            <person name="Chen Y."/>
            <person name="Heitman J."/>
            <person name="Sun S."/>
            <person name="Springer D."/>
            <person name="Dromer F."/>
            <person name="Young S.K."/>
            <person name="Zeng Q."/>
            <person name="Gargeya S."/>
            <person name="Fitzgerald M."/>
            <person name="Abouelleil A."/>
            <person name="Alvarado L."/>
            <person name="Berlin A.M."/>
            <person name="Chapman S.B."/>
            <person name="Dewar J."/>
            <person name="Goldberg J."/>
            <person name="Griggs A."/>
            <person name="Gujja S."/>
            <person name="Hansen M."/>
            <person name="Howarth C."/>
            <person name="Imamovic A."/>
            <person name="Larimer J."/>
            <person name="McCowan C."/>
            <person name="Murphy C."/>
            <person name="Pearson M."/>
            <person name="Priest M."/>
            <person name="Roberts A."/>
            <person name="Saif S."/>
            <person name="Shea T."/>
            <person name="Sykes S."/>
            <person name="Wortman J."/>
            <person name="Nusbaum C."/>
            <person name="Birren B."/>
        </authorList>
    </citation>
    <scope>NUCLEOTIDE SEQUENCE</scope>
    <source>
        <strain evidence="3">CBS 10737</strain>
    </source>
</reference>
<protein>
    <submittedName>
        <fullName evidence="2">Uncharacterized protein</fullName>
    </submittedName>
</protein>
<organism evidence="2">
    <name type="scientific">Kwoniella pini CBS 10737</name>
    <dbReference type="NCBI Taxonomy" id="1296096"/>
    <lineage>
        <taxon>Eukaryota</taxon>
        <taxon>Fungi</taxon>
        <taxon>Dikarya</taxon>
        <taxon>Basidiomycota</taxon>
        <taxon>Agaricomycotina</taxon>
        <taxon>Tremellomycetes</taxon>
        <taxon>Tremellales</taxon>
        <taxon>Cryptococcaceae</taxon>
        <taxon>Kwoniella</taxon>
    </lineage>
</organism>
<feature type="region of interest" description="Disordered" evidence="1">
    <location>
        <begin position="759"/>
        <end position="807"/>
    </location>
</feature>
<evidence type="ECO:0000313" key="2">
    <source>
        <dbReference type="EMBL" id="OCF53594.1"/>
    </source>
</evidence>
<feature type="region of interest" description="Disordered" evidence="1">
    <location>
        <begin position="1"/>
        <end position="74"/>
    </location>
</feature>
<feature type="compositionally biased region" description="Basic and acidic residues" evidence="1">
    <location>
        <begin position="215"/>
        <end position="228"/>
    </location>
</feature>
<dbReference type="EMBL" id="CP144519">
    <property type="protein sequence ID" value="WWC66523.1"/>
    <property type="molecule type" value="Genomic_DNA"/>
</dbReference>
<reference evidence="2" key="3">
    <citation type="submission" date="2016-07" db="EMBL/GenBank/DDBJ databases">
        <title>Evolution of pathogenesis and genome organization in the Tremellales.</title>
        <authorList>
            <person name="Cuomo C."/>
            <person name="Litvintseva A."/>
            <person name="Heitman J."/>
            <person name="Chen Y."/>
            <person name="Sun S."/>
            <person name="Springer D."/>
            <person name="Dromer F."/>
            <person name="Young S."/>
            <person name="Zeng Q."/>
            <person name="Chapman S."/>
            <person name="Gujja S."/>
            <person name="Saif S."/>
            <person name="Birren B."/>
        </authorList>
    </citation>
    <scope>NUCLEOTIDE SEQUENCE</scope>
    <source>
        <strain evidence="2">CBS 10737</strain>
    </source>
</reference>
<dbReference type="OrthoDB" id="2670688at2759"/>
<feature type="region of interest" description="Disordered" evidence="1">
    <location>
        <begin position="118"/>
        <end position="228"/>
    </location>
</feature>
<keyword evidence="4" id="KW-1185">Reference proteome</keyword>
<dbReference type="RefSeq" id="XP_019014813.1">
    <property type="nucleotide sequence ID" value="XM_019152675.1"/>
</dbReference>